<dbReference type="EMBL" id="JH598186">
    <property type="status" value="NOT_ANNOTATED_CDS"/>
    <property type="molecule type" value="Genomic_DNA"/>
</dbReference>
<reference evidence="3" key="1">
    <citation type="journal article" date="2010" name="Science">
        <title>Signatures of adaptation to obligate biotrophy in the Hyaloperonospora arabidopsidis genome.</title>
        <authorList>
            <person name="Baxter L."/>
            <person name="Tripathy S."/>
            <person name="Ishaque N."/>
            <person name="Boot N."/>
            <person name="Cabral A."/>
            <person name="Kemen E."/>
            <person name="Thines M."/>
            <person name="Ah-Fong A."/>
            <person name="Anderson R."/>
            <person name="Badejoko W."/>
            <person name="Bittner-Eddy P."/>
            <person name="Boore J.L."/>
            <person name="Chibucos M.C."/>
            <person name="Coates M."/>
            <person name="Dehal P."/>
            <person name="Delehaunty K."/>
            <person name="Dong S."/>
            <person name="Downton P."/>
            <person name="Dumas B."/>
            <person name="Fabro G."/>
            <person name="Fronick C."/>
            <person name="Fuerstenberg S.I."/>
            <person name="Fulton L."/>
            <person name="Gaulin E."/>
            <person name="Govers F."/>
            <person name="Hughes L."/>
            <person name="Humphray S."/>
            <person name="Jiang R.H."/>
            <person name="Judelson H."/>
            <person name="Kamoun S."/>
            <person name="Kyung K."/>
            <person name="Meijer H."/>
            <person name="Minx P."/>
            <person name="Morris P."/>
            <person name="Nelson J."/>
            <person name="Phuntumart V."/>
            <person name="Qutob D."/>
            <person name="Rehmany A."/>
            <person name="Rougon-Cardoso A."/>
            <person name="Ryden P."/>
            <person name="Torto-Alalibo T."/>
            <person name="Studholme D."/>
            <person name="Wang Y."/>
            <person name="Win J."/>
            <person name="Wood J."/>
            <person name="Clifton S.W."/>
            <person name="Rogers J."/>
            <person name="Van den Ackerveken G."/>
            <person name="Jones J.D."/>
            <person name="McDowell J.M."/>
            <person name="Beynon J."/>
            <person name="Tyler B.M."/>
        </authorList>
    </citation>
    <scope>NUCLEOTIDE SEQUENCE [LARGE SCALE GENOMIC DNA]</scope>
    <source>
        <strain evidence="3">Emoy2</strain>
    </source>
</reference>
<dbReference type="HOGENOM" id="CLU_2202090_0_0_1"/>
<dbReference type="EnsemblProtists" id="HpaT813796">
    <property type="protein sequence ID" value="HpaP813796"/>
    <property type="gene ID" value="HpaG813796"/>
</dbReference>
<protein>
    <submittedName>
        <fullName evidence="2">Uncharacterized protein</fullName>
    </submittedName>
</protein>
<keyword evidence="3" id="KW-1185">Reference proteome</keyword>
<dbReference type="VEuPathDB" id="FungiDB:HpaG813796"/>
<dbReference type="Proteomes" id="UP000011713">
    <property type="component" value="Unassembled WGS sequence"/>
</dbReference>
<dbReference type="AlphaFoldDB" id="M4C3X8"/>
<evidence type="ECO:0000313" key="3">
    <source>
        <dbReference type="Proteomes" id="UP000011713"/>
    </source>
</evidence>
<keyword evidence="1" id="KW-0472">Membrane</keyword>
<proteinExistence type="predicted"/>
<organism evidence="2 3">
    <name type="scientific">Hyaloperonospora arabidopsidis (strain Emoy2)</name>
    <name type="common">Downy mildew agent</name>
    <name type="synonym">Peronospora arabidopsidis</name>
    <dbReference type="NCBI Taxonomy" id="559515"/>
    <lineage>
        <taxon>Eukaryota</taxon>
        <taxon>Sar</taxon>
        <taxon>Stramenopiles</taxon>
        <taxon>Oomycota</taxon>
        <taxon>Peronosporomycetes</taxon>
        <taxon>Peronosporales</taxon>
        <taxon>Peronosporaceae</taxon>
        <taxon>Hyaloperonospora</taxon>
    </lineage>
</organism>
<dbReference type="InParanoid" id="M4C3X8"/>
<keyword evidence="1" id="KW-1133">Transmembrane helix</keyword>
<evidence type="ECO:0000313" key="2">
    <source>
        <dbReference type="EnsemblProtists" id="HpaP813796"/>
    </source>
</evidence>
<feature type="transmembrane region" description="Helical" evidence="1">
    <location>
        <begin position="51"/>
        <end position="75"/>
    </location>
</feature>
<sequence>MVVLDPTTWEPRKGFRRGRAALPASNCGRGRHKNDVNASLYRQPQNGAADVIVNIVVVAAVAVVGADVAVVFAAATATAPFATAALATAVSDISSCSYAIVTLAFINH</sequence>
<name>M4C3X8_HYAAE</name>
<accession>M4C3X8</accession>
<evidence type="ECO:0000256" key="1">
    <source>
        <dbReference type="SAM" id="Phobius"/>
    </source>
</evidence>
<reference evidence="2" key="2">
    <citation type="submission" date="2015-06" db="UniProtKB">
        <authorList>
            <consortium name="EnsemblProtists"/>
        </authorList>
    </citation>
    <scope>IDENTIFICATION</scope>
    <source>
        <strain evidence="2">Emoy2</strain>
    </source>
</reference>
<keyword evidence="1" id="KW-0812">Transmembrane</keyword>
<feature type="transmembrane region" description="Helical" evidence="1">
    <location>
        <begin position="81"/>
        <end position="106"/>
    </location>
</feature>